<dbReference type="Proteomes" id="UP001055439">
    <property type="component" value="Chromosome 8"/>
</dbReference>
<dbReference type="InterPro" id="IPR052101">
    <property type="entry name" value="Plant_StressResp_Kinase"/>
</dbReference>
<feature type="non-terminal residue" evidence="7">
    <location>
        <position position="1"/>
    </location>
</feature>
<keyword evidence="4 7" id="KW-0418">Kinase</keyword>
<dbReference type="SUPFAM" id="SSF56112">
    <property type="entry name" value="Protein kinase-like (PK-like)"/>
    <property type="match status" value="1"/>
</dbReference>
<dbReference type="InterPro" id="IPR017441">
    <property type="entry name" value="Protein_kinase_ATP_BS"/>
</dbReference>
<keyword evidence="2" id="KW-0808">Transferase</keyword>
<keyword evidence="8" id="KW-1185">Reference proteome</keyword>
<dbReference type="AlphaFoldDB" id="A0A9E7HPN9"/>
<evidence type="ECO:0000256" key="2">
    <source>
        <dbReference type="ARBA" id="ARBA00022679"/>
    </source>
</evidence>
<dbReference type="GO" id="GO:0005524">
    <property type="term" value="F:ATP binding"/>
    <property type="evidence" value="ECO:0007669"/>
    <property type="project" value="UniProtKB-UniRule"/>
</dbReference>
<evidence type="ECO:0000256" key="3">
    <source>
        <dbReference type="ARBA" id="ARBA00022741"/>
    </source>
</evidence>
<evidence type="ECO:0000256" key="4">
    <source>
        <dbReference type="ARBA" id="ARBA00022777"/>
    </source>
</evidence>
<gene>
    <name evidence="7" type="ORF">MUK42_37461</name>
</gene>
<sequence>ANLERNGTRERGARQNTFECVKAELRWRRERRASRGSLPPPSPPPTFLSLILAFLFSLLPFPSPNSNALPNPNRGGRWLERVKGPLGFQRPDMPNGSNCCTFPENEPPKATPSIEVPALSLDELKEKTDNFGTKALVGEGSYGRVYLAVLNNGNQVALKKFDSSSDSEASTEFLVQVADMFLSPESSFLFCIVAYVSRYLCHMLCLHIAFVMG</sequence>
<evidence type="ECO:0000256" key="5">
    <source>
        <dbReference type="ARBA" id="ARBA00022840"/>
    </source>
</evidence>
<keyword evidence="1" id="KW-0597">Phosphoprotein</keyword>
<dbReference type="GO" id="GO:0016301">
    <property type="term" value="F:kinase activity"/>
    <property type="evidence" value="ECO:0007669"/>
    <property type="project" value="UniProtKB-KW"/>
</dbReference>
<reference evidence="7" key="1">
    <citation type="submission" date="2022-05" db="EMBL/GenBank/DDBJ databases">
        <title>The Musa troglodytarum L. genome provides insights into the mechanism of non-climacteric behaviour and enrichment of carotenoids.</title>
        <authorList>
            <person name="Wang J."/>
        </authorList>
    </citation>
    <scope>NUCLEOTIDE SEQUENCE</scope>
    <source>
        <tissue evidence="7">Leaf</tissue>
    </source>
</reference>
<evidence type="ECO:0000256" key="1">
    <source>
        <dbReference type="ARBA" id="ARBA00022553"/>
    </source>
</evidence>
<dbReference type="Gene3D" id="3.30.200.20">
    <property type="entry name" value="Phosphorylase Kinase, domain 1"/>
    <property type="match status" value="1"/>
</dbReference>
<proteinExistence type="predicted"/>
<evidence type="ECO:0000256" key="6">
    <source>
        <dbReference type="PROSITE-ProRule" id="PRU10141"/>
    </source>
</evidence>
<dbReference type="EMBL" id="CP097510">
    <property type="protein sequence ID" value="URE37135.1"/>
    <property type="molecule type" value="Genomic_DNA"/>
</dbReference>
<protein>
    <submittedName>
        <fullName evidence="7">Serine threonine protein kinase</fullName>
    </submittedName>
</protein>
<dbReference type="PANTHER" id="PTHR47983:SF7">
    <property type="entry name" value="PROTEIN KINASE SUPERFAMILY PROTEIN"/>
    <property type="match status" value="1"/>
</dbReference>
<dbReference type="PROSITE" id="PS00107">
    <property type="entry name" value="PROTEIN_KINASE_ATP"/>
    <property type="match status" value="1"/>
</dbReference>
<feature type="binding site" evidence="6">
    <location>
        <position position="159"/>
    </location>
    <ligand>
        <name>ATP</name>
        <dbReference type="ChEBI" id="CHEBI:30616"/>
    </ligand>
</feature>
<keyword evidence="3 6" id="KW-0547">Nucleotide-binding</keyword>
<dbReference type="PANTHER" id="PTHR47983">
    <property type="entry name" value="PTO-INTERACTING PROTEIN 1-LIKE"/>
    <property type="match status" value="1"/>
</dbReference>
<dbReference type="OrthoDB" id="185373at2759"/>
<name>A0A9E7HPN9_9LILI</name>
<dbReference type="InterPro" id="IPR011009">
    <property type="entry name" value="Kinase-like_dom_sf"/>
</dbReference>
<evidence type="ECO:0000313" key="7">
    <source>
        <dbReference type="EMBL" id="URE37135.1"/>
    </source>
</evidence>
<evidence type="ECO:0000313" key="8">
    <source>
        <dbReference type="Proteomes" id="UP001055439"/>
    </source>
</evidence>
<keyword evidence="5 6" id="KW-0067">ATP-binding</keyword>
<organism evidence="7 8">
    <name type="scientific">Musa troglodytarum</name>
    <name type="common">fe'i banana</name>
    <dbReference type="NCBI Taxonomy" id="320322"/>
    <lineage>
        <taxon>Eukaryota</taxon>
        <taxon>Viridiplantae</taxon>
        <taxon>Streptophyta</taxon>
        <taxon>Embryophyta</taxon>
        <taxon>Tracheophyta</taxon>
        <taxon>Spermatophyta</taxon>
        <taxon>Magnoliopsida</taxon>
        <taxon>Liliopsida</taxon>
        <taxon>Zingiberales</taxon>
        <taxon>Musaceae</taxon>
        <taxon>Musa</taxon>
    </lineage>
</organism>
<accession>A0A9E7HPN9</accession>